<dbReference type="Gene3D" id="3.40.50.2020">
    <property type="match status" value="1"/>
</dbReference>
<dbReference type="Proteomes" id="UP000297998">
    <property type="component" value="Unassembled WGS sequence"/>
</dbReference>
<evidence type="ECO:0000259" key="1">
    <source>
        <dbReference type="Pfam" id="PF00156"/>
    </source>
</evidence>
<evidence type="ECO:0000313" key="2">
    <source>
        <dbReference type="EMBL" id="TGN30094.1"/>
    </source>
</evidence>
<dbReference type="EMBL" id="SRPE01000001">
    <property type="protein sequence ID" value="TGN30094.1"/>
    <property type="molecule type" value="Genomic_DNA"/>
</dbReference>
<dbReference type="OrthoDB" id="7375662at2"/>
<dbReference type="Pfam" id="PF00156">
    <property type="entry name" value="Pribosyltran"/>
    <property type="match status" value="1"/>
</dbReference>
<evidence type="ECO:0000313" key="3">
    <source>
        <dbReference type="Proteomes" id="UP000297998"/>
    </source>
</evidence>
<sequence>MKVINFDQNLFETFLKEKLNLFLVEDASCLVIGIKEGGVPLAEFVVKYLKTTTFDKVDLEVIKCQRPSTERKKNNQFIKKILKKVFKITPRLILNGIRIIEHNLLMRQKNNLDRNIVFTSKLNLREYDKIIVVDDAVDSGYTLKNVIARLEESYSNKKIYSLSVVVTNTKAVMLPDYYLYSDVLIRFPWSLDG</sequence>
<name>A0A4Z1CCB3_9FLAO</name>
<organism evidence="2 3">
    <name type="scientific">Empedobacter tilapiae</name>
    <dbReference type="NCBI Taxonomy" id="2491114"/>
    <lineage>
        <taxon>Bacteria</taxon>
        <taxon>Pseudomonadati</taxon>
        <taxon>Bacteroidota</taxon>
        <taxon>Flavobacteriia</taxon>
        <taxon>Flavobacteriales</taxon>
        <taxon>Weeksellaceae</taxon>
        <taxon>Empedobacter</taxon>
    </lineage>
</organism>
<keyword evidence="3" id="KW-1185">Reference proteome</keyword>
<dbReference type="InterPro" id="IPR000836">
    <property type="entry name" value="PRTase_dom"/>
</dbReference>
<feature type="domain" description="Phosphoribosyltransferase" evidence="1">
    <location>
        <begin position="30"/>
        <end position="178"/>
    </location>
</feature>
<accession>A0A4Z1CCB3</accession>
<dbReference type="RefSeq" id="WP_135833961.1">
    <property type="nucleotide sequence ID" value="NZ_SRPE01000001.1"/>
</dbReference>
<comment type="caution">
    <text evidence="2">The sequence shown here is derived from an EMBL/GenBank/DDBJ whole genome shotgun (WGS) entry which is preliminary data.</text>
</comment>
<dbReference type="InterPro" id="IPR029057">
    <property type="entry name" value="PRTase-like"/>
</dbReference>
<dbReference type="AlphaFoldDB" id="A0A4Z1CCB3"/>
<reference evidence="2 3" key="1">
    <citation type="submission" date="2019-03" db="EMBL/GenBank/DDBJ databases">
        <title>Empedobacter tilapiae sp. nov., isolated from an intestine of Nile tilapia Oreochromis niloticus.</title>
        <authorList>
            <person name="Kim Y.-O."/>
            <person name="Yoon J.-H."/>
        </authorList>
    </citation>
    <scope>NUCLEOTIDE SEQUENCE [LARGE SCALE GENOMIC DNA]</scope>
    <source>
        <strain evidence="2 3">MRS2</strain>
    </source>
</reference>
<proteinExistence type="predicted"/>
<gene>
    <name evidence="2" type="ORF">E4J94_00530</name>
</gene>
<dbReference type="SUPFAM" id="SSF53271">
    <property type="entry name" value="PRTase-like"/>
    <property type="match status" value="1"/>
</dbReference>
<protein>
    <recommendedName>
        <fullName evidence="1">Phosphoribosyltransferase domain-containing protein</fullName>
    </recommendedName>
</protein>